<dbReference type="PANTHER" id="PTHR47623">
    <property type="entry name" value="OS09G0287300 PROTEIN"/>
    <property type="match status" value="1"/>
</dbReference>
<dbReference type="InterPro" id="IPR029033">
    <property type="entry name" value="His_PPase_superfam"/>
</dbReference>
<accession>A0A1E7JYQ5</accession>
<gene>
    <name evidence="1" type="ORF">AN216_17870</name>
</gene>
<dbReference type="OrthoDB" id="9810154at2"/>
<dbReference type="PANTHER" id="PTHR47623:SF1">
    <property type="entry name" value="OS09G0287300 PROTEIN"/>
    <property type="match status" value="1"/>
</dbReference>
<dbReference type="RefSeq" id="WP_070197685.1">
    <property type="nucleotide sequence ID" value="NZ_LJGU01000133.1"/>
</dbReference>
<protein>
    <submittedName>
        <fullName evidence="1">Phosphohistidine phosphatase</fullName>
    </submittedName>
</protein>
<comment type="caution">
    <text evidence="1">The sequence shown here is derived from an EMBL/GenBank/DDBJ whole genome shotgun (WGS) entry which is preliminary data.</text>
</comment>
<evidence type="ECO:0000313" key="1">
    <source>
        <dbReference type="EMBL" id="OEU96838.1"/>
    </source>
</evidence>
<dbReference type="Pfam" id="PF00300">
    <property type="entry name" value="His_Phos_1"/>
    <property type="match status" value="1"/>
</dbReference>
<sequence length="172" mass="18799">MSVDVPRSIVLLRHAKADWPDVSDHERPLAERGRKDAPLVGEWLTAHGISPQLTLCSSAARTRETWKLVVTKLPERPRTIYEDRLYEASTGEIISVLNELPEEVADVLVVGHNPGMQTVAETLAGGVEGDSAAHMARRGFPTSALAVLRFNGTWKSVEPGAGTLTTFWAPHE</sequence>
<dbReference type="STRING" id="1075402.AN216_17870"/>
<dbReference type="Gene3D" id="3.40.50.1240">
    <property type="entry name" value="Phosphoglycerate mutase-like"/>
    <property type="match status" value="1"/>
</dbReference>
<dbReference type="InterPro" id="IPR013078">
    <property type="entry name" value="His_Pase_superF_clade-1"/>
</dbReference>
<name>A0A1E7JYQ5_9ACTN</name>
<dbReference type="Proteomes" id="UP000176101">
    <property type="component" value="Unassembled WGS sequence"/>
</dbReference>
<organism evidence="1 2">
    <name type="scientific">Streptomyces oceani</name>
    <dbReference type="NCBI Taxonomy" id="1075402"/>
    <lineage>
        <taxon>Bacteria</taxon>
        <taxon>Bacillati</taxon>
        <taxon>Actinomycetota</taxon>
        <taxon>Actinomycetes</taxon>
        <taxon>Kitasatosporales</taxon>
        <taxon>Streptomycetaceae</taxon>
        <taxon>Streptomyces</taxon>
    </lineage>
</organism>
<reference evidence="1 2" key="1">
    <citation type="journal article" date="2016" name="Front. Microbiol.">
        <title>Comparative Genomics Analysis of Streptomyces Species Reveals Their Adaptation to the Marine Environment and Their Diversity at the Genomic Level.</title>
        <authorList>
            <person name="Tian X."/>
            <person name="Zhang Z."/>
            <person name="Yang T."/>
            <person name="Chen M."/>
            <person name="Li J."/>
            <person name="Chen F."/>
            <person name="Yang J."/>
            <person name="Li W."/>
            <person name="Zhang B."/>
            <person name="Zhang Z."/>
            <person name="Wu J."/>
            <person name="Zhang C."/>
            <person name="Long L."/>
            <person name="Xiao J."/>
        </authorList>
    </citation>
    <scope>NUCLEOTIDE SEQUENCE [LARGE SCALE GENOMIC DNA]</scope>
    <source>
        <strain evidence="1 2">SCSIO 02100</strain>
    </source>
</reference>
<keyword evidence="2" id="KW-1185">Reference proteome</keyword>
<dbReference type="PATRIC" id="fig|1075402.3.peg.4727"/>
<proteinExistence type="predicted"/>
<evidence type="ECO:0000313" key="2">
    <source>
        <dbReference type="Proteomes" id="UP000176101"/>
    </source>
</evidence>
<dbReference type="AlphaFoldDB" id="A0A1E7JYQ5"/>
<dbReference type="SUPFAM" id="SSF53254">
    <property type="entry name" value="Phosphoglycerate mutase-like"/>
    <property type="match status" value="1"/>
</dbReference>
<dbReference type="CDD" id="cd07067">
    <property type="entry name" value="HP_PGM_like"/>
    <property type="match status" value="1"/>
</dbReference>
<dbReference type="EMBL" id="LJGU01000133">
    <property type="protein sequence ID" value="OEU96838.1"/>
    <property type="molecule type" value="Genomic_DNA"/>
</dbReference>
<dbReference type="SMART" id="SM00855">
    <property type="entry name" value="PGAM"/>
    <property type="match status" value="1"/>
</dbReference>